<sequence>QIASVFLSHVRKAHIPLLKETKICLRCDCGYKSNYNADHECDLLNFTMVVEDRSEKEKETLKARVEGITSSIKKSIMQCPL</sequence>
<keyword evidence="2" id="KW-1185">Reference proteome</keyword>
<dbReference type="EMBL" id="BTSY01000006">
    <property type="protein sequence ID" value="GMT34698.1"/>
    <property type="molecule type" value="Genomic_DNA"/>
</dbReference>
<reference evidence="1" key="1">
    <citation type="submission" date="2023-10" db="EMBL/GenBank/DDBJ databases">
        <title>Genome assembly of Pristionchus species.</title>
        <authorList>
            <person name="Yoshida K."/>
            <person name="Sommer R.J."/>
        </authorList>
    </citation>
    <scope>NUCLEOTIDE SEQUENCE</scope>
    <source>
        <strain evidence="1">RS5133</strain>
    </source>
</reference>
<feature type="non-terminal residue" evidence="1">
    <location>
        <position position="81"/>
    </location>
</feature>
<organism evidence="1 2">
    <name type="scientific">Pristionchus fissidentatus</name>
    <dbReference type="NCBI Taxonomy" id="1538716"/>
    <lineage>
        <taxon>Eukaryota</taxon>
        <taxon>Metazoa</taxon>
        <taxon>Ecdysozoa</taxon>
        <taxon>Nematoda</taxon>
        <taxon>Chromadorea</taxon>
        <taxon>Rhabditida</taxon>
        <taxon>Rhabditina</taxon>
        <taxon>Diplogasteromorpha</taxon>
        <taxon>Diplogasteroidea</taxon>
        <taxon>Neodiplogasteridae</taxon>
        <taxon>Pristionchus</taxon>
    </lineage>
</organism>
<feature type="non-terminal residue" evidence="1">
    <location>
        <position position="1"/>
    </location>
</feature>
<proteinExistence type="predicted"/>
<comment type="caution">
    <text evidence="1">The sequence shown here is derived from an EMBL/GenBank/DDBJ whole genome shotgun (WGS) entry which is preliminary data.</text>
</comment>
<name>A0AAV5WTP5_9BILA</name>
<dbReference type="Proteomes" id="UP001432322">
    <property type="component" value="Unassembled WGS sequence"/>
</dbReference>
<evidence type="ECO:0000313" key="1">
    <source>
        <dbReference type="EMBL" id="GMT34698.1"/>
    </source>
</evidence>
<gene>
    <name evidence="1" type="ORF">PFISCL1PPCAC_25995</name>
</gene>
<dbReference type="AlphaFoldDB" id="A0AAV5WTP5"/>
<evidence type="ECO:0000313" key="2">
    <source>
        <dbReference type="Proteomes" id="UP001432322"/>
    </source>
</evidence>
<protein>
    <submittedName>
        <fullName evidence="1">Uncharacterized protein</fullName>
    </submittedName>
</protein>
<accession>A0AAV5WTP5</accession>